<dbReference type="AlphaFoldDB" id="U5QFG3"/>
<evidence type="ECO:0000313" key="2">
    <source>
        <dbReference type="Proteomes" id="UP000017396"/>
    </source>
</evidence>
<protein>
    <submittedName>
        <fullName evidence="1">Uncharacterized protein</fullName>
    </submittedName>
</protein>
<organism evidence="1 2">
    <name type="scientific">Gloeobacter kilaueensis (strain ATCC BAA-2537 / CCAP 1431/1 / ULC 316 / JS1)</name>
    <dbReference type="NCBI Taxonomy" id="1183438"/>
    <lineage>
        <taxon>Bacteria</taxon>
        <taxon>Bacillati</taxon>
        <taxon>Cyanobacteriota</taxon>
        <taxon>Cyanophyceae</taxon>
        <taxon>Gloeobacterales</taxon>
        <taxon>Gloeobacteraceae</taxon>
        <taxon>Gloeobacter</taxon>
    </lineage>
</organism>
<reference evidence="1 2" key="1">
    <citation type="journal article" date="2013" name="PLoS ONE">
        <title>Cultivation and Complete Genome Sequencing of Gloeobacter kilaueensis sp. nov., from a Lava Cave in Kilauea Caldera, Hawai'i.</title>
        <authorList>
            <person name="Saw J.H."/>
            <person name="Schatz M."/>
            <person name="Brown M.V."/>
            <person name="Kunkel D.D."/>
            <person name="Foster J.S."/>
            <person name="Shick H."/>
            <person name="Christensen S."/>
            <person name="Hou S."/>
            <person name="Wan X."/>
            <person name="Donachie S.P."/>
        </authorList>
    </citation>
    <scope>NUCLEOTIDE SEQUENCE [LARGE SCALE GENOMIC DNA]</scope>
    <source>
        <strain evidence="2">JS</strain>
    </source>
</reference>
<dbReference type="RefSeq" id="WP_023171311.1">
    <property type="nucleotide sequence ID" value="NC_022600.1"/>
</dbReference>
<evidence type="ECO:0000313" key="1">
    <source>
        <dbReference type="EMBL" id="AGY56324.1"/>
    </source>
</evidence>
<dbReference type="HOGENOM" id="CLU_2990297_0_0_3"/>
<name>U5QFG3_GLOK1</name>
<sequence>MAGLFALSDLLLLIAISLPESASDAVRKLRQTAVLSSEQVDTALLSIEQVKRTWRLP</sequence>
<gene>
    <name evidence="1" type="ORF">GKIL_0077</name>
</gene>
<dbReference type="STRING" id="1183438.GKIL_0077"/>
<proteinExistence type="predicted"/>
<accession>U5QFG3</accession>
<keyword evidence="2" id="KW-1185">Reference proteome</keyword>
<dbReference type="EMBL" id="CP003587">
    <property type="protein sequence ID" value="AGY56324.1"/>
    <property type="molecule type" value="Genomic_DNA"/>
</dbReference>
<dbReference type="Proteomes" id="UP000017396">
    <property type="component" value="Chromosome"/>
</dbReference>
<dbReference type="KEGG" id="glj:GKIL_0077"/>